<dbReference type="EMBL" id="CP099468">
    <property type="protein sequence ID" value="USQ85670.1"/>
    <property type="molecule type" value="Genomic_DNA"/>
</dbReference>
<evidence type="ECO:0000313" key="2">
    <source>
        <dbReference type="Proteomes" id="UP001056374"/>
    </source>
</evidence>
<dbReference type="Proteomes" id="UP001056374">
    <property type="component" value="Chromosome"/>
</dbReference>
<accession>A0ABY4ZAX8</accession>
<dbReference type="Pfam" id="PF19383">
    <property type="entry name" value="DUF5958"/>
    <property type="match status" value="1"/>
</dbReference>
<gene>
    <name evidence="1" type="ORF">NFX46_19040</name>
</gene>
<dbReference type="InterPro" id="IPR046002">
    <property type="entry name" value="DUF5958"/>
</dbReference>
<organism evidence="1 2">
    <name type="scientific">Streptomyces phaeoluteigriseus</name>
    <dbReference type="NCBI Taxonomy" id="114686"/>
    <lineage>
        <taxon>Bacteria</taxon>
        <taxon>Bacillati</taxon>
        <taxon>Actinomycetota</taxon>
        <taxon>Actinomycetes</taxon>
        <taxon>Kitasatosporales</taxon>
        <taxon>Streptomycetaceae</taxon>
        <taxon>Streptomyces</taxon>
        <taxon>Streptomyces aurantiacus group</taxon>
    </lineage>
</organism>
<evidence type="ECO:0000313" key="1">
    <source>
        <dbReference type="EMBL" id="USQ85670.1"/>
    </source>
</evidence>
<keyword evidence="2" id="KW-1185">Reference proteome</keyword>
<sequence>MSAARFRLLIAVLAIADERRRERYRCDGCGHWWHSLPAPP</sequence>
<proteinExistence type="predicted"/>
<reference evidence="1" key="1">
    <citation type="submission" date="2022-06" db="EMBL/GenBank/DDBJ databases">
        <title>Complete genome sequence of soil microorganisms Streptomyces sp. Qhu-M197 isolated from Alpine meadows habitats on the Tibetan Plateau.</title>
        <authorList>
            <person name="Zhang B."/>
            <person name="Xiang X."/>
            <person name="Fan J."/>
        </authorList>
    </citation>
    <scope>NUCLEOTIDE SEQUENCE</scope>
    <source>
        <strain evidence="1">Qhu-M197</strain>
    </source>
</reference>
<dbReference type="RefSeq" id="WP_252550852.1">
    <property type="nucleotide sequence ID" value="NZ_CP099468.1"/>
</dbReference>
<protein>
    <submittedName>
        <fullName evidence="1">DUF5958 family protein</fullName>
    </submittedName>
</protein>
<name>A0ABY4ZAX8_9ACTN</name>